<accession>A0A4R4D431</accession>
<dbReference type="InterPro" id="IPR000679">
    <property type="entry name" value="Znf_GATA"/>
</dbReference>
<reference evidence="2 3" key="1">
    <citation type="submission" date="2019-03" db="EMBL/GenBank/DDBJ databases">
        <title>Paracraurococcus aquatilis NE82 genome sequence.</title>
        <authorList>
            <person name="Zhao Y."/>
            <person name="Du Z."/>
        </authorList>
    </citation>
    <scope>NUCLEOTIDE SEQUENCE [LARGE SCALE GENOMIC DNA]</scope>
    <source>
        <strain evidence="2 3">NE82</strain>
    </source>
</reference>
<dbReference type="RefSeq" id="WP_132296007.1">
    <property type="nucleotide sequence ID" value="NZ_SKBM01000036.1"/>
</dbReference>
<dbReference type="InterPro" id="IPR009492">
    <property type="entry name" value="TniQ"/>
</dbReference>
<evidence type="ECO:0000259" key="1">
    <source>
        <dbReference type="PROSITE" id="PS50114"/>
    </source>
</evidence>
<proteinExistence type="predicted"/>
<dbReference type="GO" id="GO:0043565">
    <property type="term" value="F:sequence-specific DNA binding"/>
    <property type="evidence" value="ECO:0007669"/>
    <property type="project" value="InterPro"/>
</dbReference>
<comment type="caution">
    <text evidence="2">The sequence shown here is derived from an EMBL/GenBank/DDBJ whole genome shotgun (WGS) entry which is preliminary data.</text>
</comment>
<gene>
    <name evidence="2" type="ORF">EXY23_24095</name>
</gene>
<protein>
    <recommendedName>
        <fullName evidence="1">GATA-type domain-containing protein</fullName>
    </recommendedName>
</protein>
<organism evidence="2 3">
    <name type="scientific">Roseicella aquatilis</name>
    <dbReference type="NCBI Taxonomy" id="2527868"/>
    <lineage>
        <taxon>Bacteria</taxon>
        <taxon>Pseudomonadati</taxon>
        <taxon>Pseudomonadota</taxon>
        <taxon>Alphaproteobacteria</taxon>
        <taxon>Acetobacterales</taxon>
        <taxon>Roseomonadaceae</taxon>
        <taxon>Roseicella</taxon>
    </lineage>
</organism>
<name>A0A4R4D431_9PROT</name>
<dbReference type="OrthoDB" id="6917259at2"/>
<dbReference type="GO" id="GO:0006355">
    <property type="term" value="P:regulation of DNA-templated transcription"/>
    <property type="evidence" value="ECO:0007669"/>
    <property type="project" value="InterPro"/>
</dbReference>
<dbReference type="Pfam" id="PF06527">
    <property type="entry name" value="TniQ"/>
    <property type="match status" value="1"/>
</dbReference>
<keyword evidence="3" id="KW-1185">Reference proteome</keyword>
<evidence type="ECO:0000313" key="2">
    <source>
        <dbReference type="EMBL" id="TCZ53892.1"/>
    </source>
</evidence>
<evidence type="ECO:0000313" key="3">
    <source>
        <dbReference type="Proteomes" id="UP000295023"/>
    </source>
</evidence>
<dbReference type="PROSITE" id="PS50114">
    <property type="entry name" value="GATA_ZN_FINGER_2"/>
    <property type="match status" value="1"/>
</dbReference>
<dbReference type="EMBL" id="SKBM01000036">
    <property type="protein sequence ID" value="TCZ53892.1"/>
    <property type="molecule type" value="Genomic_DNA"/>
</dbReference>
<dbReference type="Proteomes" id="UP000295023">
    <property type="component" value="Unassembled WGS sequence"/>
</dbReference>
<sequence length="369" mass="38616">MAAPRPAPDDAEAALAAAWLPTDDPDARLQVAALFRKIANLGLDPAAAMRDTLGRWFGAAAGVALPAMDGAEPQSGQAGDDPATMPLLPLAGLRPPTLWPQRPRRHPDELFSSWLRRVAIAAGVPPRGFAGEVLGPGHADPDRTVSALALRRLALACGHAPDELAAGTLWPHARAGTRRGMIEDAALAQGGLLLPGQWPGRRAAGVQFCPLCLGDQAYPPFRRGWRFGYEVACSRHGCLLHDRCPGCGAAVLPLQQRELDPQPGCPACGLVLREARPVRAIGSAVRQRALLAGLHRLVADGDPDRLTEALARLAAALTGAGTTVRARAAALAALHPTLSSSTPRPAKARRRPVVLARRCPVVPPAAGLG</sequence>
<feature type="domain" description="GATA-type" evidence="1">
    <location>
        <begin position="243"/>
        <end position="273"/>
    </location>
</feature>
<dbReference type="AlphaFoldDB" id="A0A4R4D431"/>